<reference evidence="2" key="1">
    <citation type="journal article" date="2016" name="Proc. Natl. Acad. Sci. U.S.A.">
        <title>Chromosome-level assembly of Arabidopsis thaliana Ler reveals the extent of translocation and inversion polymorphisms.</title>
        <authorList>
            <person name="Zapata L."/>
            <person name="Ding J."/>
            <person name="Willing E.M."/>
            <person name="Hartwig B."/>
            <person name="Bezdan D."/>
            <person name="Jiao W.B."/>
            <person name="Patel V."/>
            <person name="Velikkakam James G."/>
            <person name="Koornneef M."/>
            <person name="Ossowski S."/>
            <person name="Schneeberger K."/>
        </authorList>
    </citation>
    <scope>NUCLEOTIDE SEQUENCE [LARGE SCALE GENOMIC DNA]</scope>
    <source>
        <strain evidence="2">cv. Landsberg erecta</strain>
    </source>
</reference>
<gene>
    <name evidence="1" type="ordered locus">AXX17_At4g15440</name>
</gene>
<sequence>MDYTVDMICDESRQKLRALSEKVTEMMHGCFVSTVRYVLSSFVFVF</sequence>
<comment type="caution">
    <text evidence="1">The sequence shown here is derived from an EMBL/GenBank/DDBJ whole genome shotgun (WGS) entry which is preliminary data.</text>
</comment>
<proteinExistence type="predicted"/>
<dbReference type="Proteomes" id="UP000078284">
    <property type="component" value="Chromosome 4"/>
</dbReference>
<accession>A0A178V1W6</accession>
<protein>
    <submittedName>
        <fullName evidence="1">Uncharacterized protein</fullName>
    </submittedName>
</protein>
<name>A0A178V1W6_ARATH</name>
<evidence type="ECO:0000313" key="1">
    <source>
        <dbReference type="EMBL" id="OAO98901.1"/>
    </source>
</evidence>
<organism evidence="1 2">
    <name type="scientific">Arabidopsis thaliana</name>
    <name type="common">Mouse-ear cress</name>
    <dbReference type="NCBI Taxonomy" id="3702"/>
    <lineage>
        <taxon>Eukaryota</taxon>
        <taxon>Viridiplantae</taxon>
        <taxon>Streptophyta</taxon>
        <taxon>Embryophyta</taxon>
        <taxon>Tracheophyta</taxon>
        <taxon>Spermatophyta</taxon>
        <taxon>Magnoliopsida</taxon>
        <taxon>eudicotyledons</taxon>
        <taxon>Gunneridae</taxon>
        <taxon>Pentapetalae</taxon>
        <taxon>rosids</taxon>
        <taxon>malvids</taxon>
        <taxon>Brassicales</taxon>
        <taxon>Brassicaceae</taxon>
        <taxon>Camelineae</taxon>
        <taxon>Arabidopsis</taxon>
    </lineage>
</organism>
<dbReference type="AlphaFoldDB" id="A0A178V1W6"/>
<dbReference type="EMBL" id="LUHQ01000004">
    <property type="protein sequence ID" value="OAO98901.1"/>
    <property type="molecule type" value="Genomic_DNA"/>
</dbReference>
<evidence type="ECO:0000313" key="2">
    <source>
        <dbReference type="Proteomes" id="UP000078284"/>
    </source>
</evidence>